<dbReference type="EMBL" id="JAAHFQ010000965">
    <property type="protein sequence ID" value="NER31866.1"/>
    <property type="molecule type" value="Genomic_DNA"/>
</dbReference>
<sequence>MSGKLVIDAISSLSHQTKQDPVVEIWYEYPKKITIKDPGQIGYYTSYFWVKNLLSIPIILDGVHVSADEKPSEYAVTPYFRKTSSDNWDDHLAYDNLGSISPNSWSRRYSFQFTIEYTDTFYPLPADYISSLSFSPKYTVDYGQIQHFIFDSNVVKG</sequence>
<gene>
    <name evidence="1" type="ORF">F6J89_30740</name>
</gene>
<protein>
    <submittedName>
        <fullName evidence="1">Uncharacterized protein</fullName>
    </submittedName>
</protein>
<name>A0A6B3NEH2_9CYAN</name>
<evidence type="ECO:0000313" key="1">
    <source>
        <dbReference type="EMBL" id="NER31866.1"/>
    </source>
</evidence>
<reference evidence="1" key="1">
    <citation type="submission" date="2019-11" db="EMBL/GenBank/DDBJ databases">
        <title>Genomic insights into an expanded diversity of filamentous marine cyanobacteria reveals the extraordinary biosynthetic potential of Moorea and Okeania.</title>
        <authorList>
            <person name="Ferreira Leao T."/>
            <person name="Wang M."/>
            <person name="Moss N."/>
            <person name="Da Silva R."/>
            <person name="Sanders J."/>
            <person name="Nurk S."/>
            <person name="Gurevich A."/>
            <person name="Humphrey G."/>
            <person name="Reher R."/>
            <person name="Zhu Q."/>
            <person name="Belda-Ferre P."/>
            <person name="Glukhov E."/>
            <person name="Rex R."/>
            <person name="Dorrestein P.C."/>
            <person name="Knight R."/>
            <person name="Pevzner P."/>
            <person name="Gerwick W.H."/>
            <person name="Gerwick L."/>
        </authorList>
    </citation>
    <scope>NUCLEOTIDE SEQUENCE</scope>
    <source>
        <strain evidence="1">SIO1C4</strain>
    </source>
</reference>
<proteinExistence type="predicted"/>
<comment type="caution">
    <text evidence="1">The sequence shown here is derived from an EMBL/GenBank/DDBJ whole genome shotgun (WGS) entry which is preliminary data.</text>
</comment>
<organism evidence="1">
    <name type="scientific">Symploca sp. SIO1C4</name>
    <dbReference type="NCBI Taxonomy" id="2607765"/>
    <lineage>
        <taxon>Bacteria</taxon>
        <taxon>Bacillati</taxon>
        <taxon>Cyanobacteriota</taxon>
        <taxon>Cyanophyceae</taxon>
        <taxon>Coleofasciculales</taxon>
        <taxon>Coleofasciculaceae</taxon>
        <taxon>Symploca</taxon>
    </lineage>
</organism>
<dbReference type="AlphaFoldDB" id="A0A6B3NEH2"/>
<accession>A0A6B3NEH2</accession>